<sequence>MNPQKLLVPDYRAVRTYAVGGGAASELGDAVPAGHAGVLKLPPRGRGSSAPTFAVDRAEPGTDVPHRTPLPPMSRPPAPGRLPRDPAGGSPAQRRAVAVDPGGTGFPVTRGGDGQPHVTEGDEPDTVAVPGPLAEGGRLHRRGGDTDTSGGEG</sequence>
<feature type="region of interest" description="Disordered" evidence="1">
    <location>
        <begin position="34"/>
        <end position="153"/>
    </location>
</feature>
<organism evidence="2 3">
    <name type="scientific">Streptomonospora nanhaiensis</name>
    <dbReference type="NCBI Taxonomy" id="1323731"/>
    <lineage>
        <taxon>Bacteria</taxon>
        <taxon>Bacillati</taxon>
        <taxon>Actinomycetota</taxon>
        <taxon>Actinomycetes</taxon>
        <taxon>Streptosporangiales</taxon>
        <taxon>Nocardiopsidaceae</taxon>
        <taxon>Streptomonospora</taxon>
    </lineage>
</organism>
<proteinExistence type="predicted"/>
<keyword evidence="3" id="KW-1185">Reference proteome</keyword>
<dbReference type="RefSeq" id="WP_267945186.1">
    <property type="nucleotide sequence ID" value="NZ_CP113264.1"/>
</dbReference>
<gene>
    <name evidence="2" type="ORF">OUQ99_19330</name>
</gene>
<protein>
    <submittedName>
        <fullName evidence="2">Uncharacterized protein</fullName>
    </submittedName>
</protein>
<dbReference type="EMBL" id="CP113264">
    <property type="protein sequence ID" value="WAE71383.1"/>
    <property type="molecule type" value="Genomic_DNA"/>
</dbReference>
<evidence type="ECO:0000256" key="1">
    <source>
        <dbReference type="SAM" id="MobiDB-lite"/>
    </source>
</evidence>
<name>A0ABY6YGK4_9ACTN</name>
<feature type="compositionally biased region" description="Basic and acidic residues" evidence="1">
    <location>
        <begin position="56"/>
        <end position="66"/>
    </location>
</feature>
<dbReference type="Proteomes" id="UP001156498">
    <property type="component" value="Chromosome"/>
</dbReference>
<evidence type="ECO:0000313" key="3">
    <source>
        <dbReference type="Proteomes" id="UP001156498"/>
    </source>
</evidence>
<feature type="compositionally biased region" description="Pro residues" evidence="1">
    <location>
        <begin position="68"/>
        <end position="80"/>
    </location>
</feature>
<reference evidence="2 3" key="1">
    <citation type="journal article" date="2013" name="Int. J. Syst. Evol. Microbiol.">
        <title>Description of Streptomonospora sediminis sp. nov. and Streptomonospora nanhaiensis sp. nov., and reclassification of Nocardiopsis arabia Hozzein &amp; Goodfellow 2008 as Streptomonospora arabica comb. nov. and emended description of the genus Streptomonospora.</title>
        <authorList>
            <person name="Zhang D.F."/>
            <person name="Pan H.Q."/>
            <person name="He J."/>
            <person name="Zhang X.M."/>
            <person name="Zhang Y.G."/>
            <person name="Klenk H.P."/>
            <person name="Hu J.C."/>
            <person name="Li W.J."/>
        </authorList>
    </citation>
    <scope>NUCLEOTIDE SEQUENCE [LARGE SCALE GENOMIC DNA]</scope>
    <source>
        <strain evidence="2 3">12A09</strain>
    </source>
</reference>
<evidence type="ECO:0000313" key="2">
    <source>
        <dbReference type="EMBL" id="WAE71383.1"/>
    </source>
</evidence>
<accession>A0ABY6YGK4</accession>